<sequence length="129" mass="14857">MNALKSVQLMRKYANCKECGNDKVGNGEGALLIEDDIFKRSCKCGWSIEVDENDNPLLNLSIAAWATIGPRKIYEIHDKDDRFFGYVSVNELQKMGYVKRIDHCKKAEEFFNTPDGLAWVKKNRFFIVM</sequence>
<dbReference type="AlphaFoldDB" id="A0A2P7V3T7"/>
<dbReference type="InterPro" id="IPR024256">
    <property type="entry name" value="DUF3797"/>
</dbReference>
<proteinExistence type="predicted"/>
<dbReference type="OrthoDB" id="2658806at2"/>
<dbReference type="Proteomes" id="UP000240419">
    <property type="component" value="Unassembled WGS sequence"/>
</dbReference>
<organism evidence="2 3">
    <name type="scientific">Brevibacillus fortis</name>
    <dbReference type="NCBI Taxonomy" id="2126352"/>
    <lineage>
        <taxon>Bacteria</taxon>
        <taxon>Bacillati</taxon>
        <taxon>Bacillota</taxon>
        <taxon>Bacilli</taxon>
        <taxon>Bacillales</taxon>
        <taxon>Paenibacillaceae</taxon>
        <taxon>Brevibacillus</taxon>
    </lineage>
</organism>
<comment type="caution">
    <text evidence="2">The sequence shown here is derived from an EMBL/GenBank/DDBJ whole genome shotgun (WGS) entry which is preliminary data.</text>
</comment>
<dbReference type="RefSeq" id="WP_106839930.1">
    <property type="nucleotide sequence ID" value="NZ_JBCNIW010000053.1"/>
</dbReference>
<evidence type="ECO:0000313" key="2">
    <source>
        <dbReference type="EMBL" id="PSJ93873.1"/>
    </source>
</evidence>
<reference evidence="2 3" key="1">
    <citation type="submission" date="2018-03" db="EMBL/GenBank/DDBJ databases">
        <title>Brevisbacillus phylogenomics.</title>
        <authorList>
            <person name="Dunlap C."/>
        </authorList>
    </citation>
    <scope>NUCLEOTIDE SEQUENCE [LARGE SCALE GENOMIC DNA]</scope>
    <source>
        <strain evidence="2 3">NRRL NRS-1210</strain>
    </source>
</reference>
<keyword evidence="3" id="KW-1185">Reference proteome</keyword>
<name>A0A2P7V3T7_9BACL</name>
<gene>
    <name evidence="2" type="ORF">C7R93_16970</name>
</gene>
<evidence type="ECO:0000259" key="1">
    <source>
        <dbReference type="Pfam" id="PF12677"/>
    </source>
</evidence>
<feature type="domain" description="DUF3797" evidence="1">
    <location>
        <begin position="1"/>
        <end position="48"/>
    </location>
</feature>
<evidence type="ECO:0000313" key="3">
    <source>
        <dbReference type="Proteomes" id="UP000240419"/>
    </source>
</evidence>
<dbReference type="Pfam" id="PF12677">
    <property type="entry name" value="DUF3797"/>
    <property type="match status" value="1"/>
</dbReference>
<accession>A0A2P7V3T7</accession>
<protein>
    <recommendedName>
        <fullName evidence="1">DUF3797 domain-containing protein</fullName>
    </recommendedName>
</protein>
<dbReference type="EMBL" id="PXZM01000026">
    <property type="protein sequence ID" value="PSJ93873.1"/>
    <property type="molecule type" value="Genomic_DNA"/>
</dbReference>